<comment type="caution">
    <text evidence="9">The sequence shown here is derived from an EMBL/GenBank/DDBJ whole genome shotgun (WGS) entry which is preliminary data.</text>
</comment>
<dbReference type="EMBL" id="VIFY01000144">
    <property type="protein sequence ID" value="TQB69628.1"/>
    <property type="molecule type" value="Genomic_DNA"/>
</dbReference>
<dbReference type="CDD" id="cd12148">
    <property type="entry name" value="fungal_TF_MHR"/>
    <property type="match status" value="1"/>
</dbReference>
<evidence type="ECO:0000256" key="5">
    <source>
        <dbReference type="ARBA" id="ARBA00023163"/>
    </source>
</evidence>
<keyword evidence="3" id="KW-0805">Transcription regulation</keyword>
<evidence type="ECO:0000256" key="1">
    <source>
        <dbReference type="ARBA" id="ARBA00004123"/>
    </source>
</evidence>
<dbReference type="GO" id="GO:0005634">
    <property type="term" value="C:nucleus"/>
    <property type="evidence" value="ECO:0007669"/>
    <property type="project" value="UniProtKB-SubCell"/>
</dbReference>
<dbReference type="STRING" id="5098.A0A507QM94"/>
<dbReference type="Pfam" id="PF04082">
    <property type="entry name" value="Fungal_trans"/>
    <property type="match status" value="1"/>
</dbReference>
<dbReference type="PANTHER" id="PTHR31001:SF74">
    <property type="entry name" value="ZN(II)2CYS6 TRANSCRIPTION FACTOR (EUROFUNG)"/>
    <property type="match status" value="1"/>
</dbReference>
<evidence type="ECO:0000256" key="3">
    <source>
        <dbReference type="ARBA" id="ARBA00023015"/>
    </source>
</evidence>
<dbReference type="SMART" id="SM00066">
    <property type="entry name" value="GAL4"/>
    <property type="match status" value="1"/>
</dbReference>
<dbReference type="InterPro" id="IPR036864">
    <property type="entry name" value="Zn2-C6_fun-type_DNA-bd_sf"/>
</dbReference>
<feature type="region of interest" description="Disordered" evidence="7">
    <location>
        <begin position="95"/>
        <end position="130"/>
    </location>
</feature>
<keyword evidence="2" id="KW-0479">Metal-binding</keyword>
<dbReference type="SMART" id="SM00906">
    <property type="entry name" value="Fungal_trans"/>
    <property type="match status" value="1"/>
</dbReference>
<evidence type="ECO:0000256" key="6">
    <source>
        <dbReference type="ARBA" id="ARBA00023242"/>
    </source>
</evidence>
<dbReference type="PROSITE" id="PS50048">
    <property type="entry name" value="ZN2_CY6_FUNGAL_2"/>
    <property type="match status" value="1"/>
</dbReference>
<dbReference type="InterPro" id="IPR001138">
    <property type="entry name" value="Zn2Cys6_DnaBD"/>
</dbReference>
<feature type="region of interest" description="Disordered" evidence="7">
    <location>
        <begin position="1"/>
        <end position="28"/>
    </location>
</feature>
<keyword evidence="5" id="KW-0804">Transcription</keyword>
<dbReference type="CDD" id="cd00067">
    <property type="entry name" value="GAL4"/>
    <property type="match status" value="1"/>
</dbReference>
<reference evidence="9 10" key="1">
    <citation type="submission" date="2019-06" db="EMBL/GenBank/DDBJ databases">
        <title>Wine fermentation using esterase from Monascus purpureus.</title>
        <authorList>
            <person name="Geng C."/>
            <person name="Zhang Y."/>
        </authorList>
    </citation>
    <scope>NUCLEOTIDE SEQUENCE [LARGE SCALE GENOMIC DNA]</scope>
    <source>
        <strain evidence="9">HQ1</strain>
    </source>
</reference>
<dbReference type="InterPro" id="IPR050613">
    <property type="entry name" value="Sec_Metabolite_Reg"/>
</dbReference>
<keyword evidence="6" id="KW-0539">Nucleus</keyword>
<dbReference type="OrthoDB" id="4934715at2759"/>
<feature type="domain" description="Zn(2)-C6 fungal-type" evidence="8">
    <location>
        <begin position="36"/>
        <end position="67"/>
    </location>
</feature>
<dbReference type="InterPro" id="IPR007219">
    <property type="entry name" value="XnlR_reg_dom"/>
</dbReference>
<dbReference type="Gene3D" id="4.10.240.10">
    <property type="entry name" value="Zn(2)-C6 fungal-type DNA-binding domain"/>
    <property type="match status" value="1"/>
</dbReference>
<keyword evidence="10" id="KW-1185">Reference proteome</keyword>
<dbReference type="PANTHER" id="PTHR31001">
    <property type="entry name" value="UNCHARACTERIZED TRANSCRIPTIONAL REGULATORY PROTEIN"/>
    <property type="match status" value="1"/>
</dbReference>
<dbReference type="SUPFAM" id="SSF57701">
    <property type="entry name" value="Zn2/Cys6 DNA-binding domain"/>
    <property type="match status" value="1"/>
</dbReference>
<dbReference type="PROSITE" id="PS00463">
    <property type="entry name" value="ZN2_CY6_FUNGAL_1"/>
    <property type="match status" value="1"/>
</dbReference>
<evidence type="ECO:0000313" key="9">
    <source>
        <dbReference type="EMBL" id="TQB69628.1"/>
    </source>
</evidence>
<sequence length="783" mass="88775">MNPPFSKQPLSETALDPPPPDLSQLRDRRREKPLLPCTFCRSRKVRCDRQLPCKTCTSRGIGHSCTYWSGPRRGKVSVGDRIQQLETLVRSLLQQQQQQTSQTPALHPEGLVPDAAQSFQGTPGASPQGTCVSATPLASVDEGTLIPSLRRASLSHSRDHAVSPAPSDTGSIHLHSHGANYVGSVHWAAVLDSISELRDHYEQEEEARMRATSDNALRHSRHPRLLYEPVQATKADLLSSIPARPVVDRMLARYFNAQGLVPEILHRGHFLREYERFWQEPNEAPFVWIGVLFSIMCLSTQYQQFIEDPADPETAVRVHLYRERTVHCLVLGQYTRGGDYVLETLINYLASEMFLSKDTEIGVWLVQGMLVQLALGRGYHRDPQNFSNISPFAGEMRRRVWAIILQMDLRLSSQMALPRLLKRQQYDTLEPRNLLDTDFDEDTVELPPSRPQTEVTPVLYSLARTRIDKMNGLVSDLVNDTQEHPYTEIMELDRKVQEAEASLPPIFRWQPLSQSFMVLPQIVMHRVLLQLAVQRLTIWLHRKYLSPTYAHTHYKYSRNACVQAAIKILEFQQTVDEETRRDGLLYPVRWMFMSSRLQAVFLLGISILCYYVQLVKTRPDVSLDQDTGARIHNLLSNTYPLWVRLSTVSREARRAVEHLSLFLGLRKEQESGTSLAATTTTAATSFPATMPLEAFVPPDQFTWEAYEDSQFHSPLHPGKTPYLYEAHWRLTFSDFMADIPATGAFAAEFMLPDTPGSSSAMSTSMADVLLANTADLDEAGSLR</sequence>
<evidence type="ECO:0000256" key="2">
    <source>
        <dbReference type="ARBA" id="ARBA00022723"/>
    </source>
</evidence>
<name>A0A507QM94_MONPU</name>
<feature type="compositionally biased region" description="Polar residues" evidence="7">
    <location>
        <begin position="117"/>
        <end position="130"/>
    </location>
</feature>
<dbReference type="GO" id="GO:0000981">
    <property type="term" value="F:DNA-binding transcription factor activity, RNA polymerase II-specific"/>
    <property type="evidence" value="ECO:0007669"/>
    <property type="project" value="InterPro"/>
</dbReference>
<dbReference type="AlphaFoldDB" id="A0A507QM94"/>
<dbReference type="GO" id="GO:0003677">
    <property type="term" value="F:DNA binding"/>
    <property type="evidence" value="ECO:0007669"/>
    <property type="project" value="UniProtKB-KW"/>
</dbReference>
<evidence type="ECO:0000256" key="4">
    <source>
        <dbReference type="ARBA" id="ARBA00023125"/>
    </source>
</evidence>
<dbReference type="GO" id="GO:0006351">
    <property type="term" value="P:DNA-templated transcription"/>
    <property type="evidence" value="ECO:0007669"/>
    <property type="project" value="InterPro"/>
</dbReference>
<comment type="subcellular location">
    <subcellularLocation>
        <location evidence="1">Nucleus</location>
    </subcellularLocation>
</comment>
<protein>
    <recommendedName>
        <fullName evidence="8">Zn(2)-C6 fungal-type domain-containing protein</fullName>
    </recommendedName>
</protein>
<dbReference type="GO" id="GO:0008270">
    <property type="term" value="F:zinc ion binding"/>
    <property type="evidence" value="ECO:0007669"/>
    <property type="project" value="InterPro"/>
</dbReference>
<gene>
    <name evidence="9" type="ORF">MPDQ_001623</name>
</gene>
<evidence type="ECO:0000259" key="8">
    <source>
        <dbReference type="PROSITE" id="PS50048"/>
    </source>
</evidence>
<evidence type="ECO:0000313" key="10">
    <source>
        <dbReference type="Proteomes" id="UP000319663"/>
    </source>
</evidence>
<dbReference type="Proteomes" id="UP000319663">
    <property type="component" value="Unassembled WGS sequence"/>
</dbReference>
<keyword evidence="4" id="KW-0238">DNA-binding</keyword>
<evidence type="ECO:0000256" key="7">
    <source>
        <dbReference type="SAM" id="MobiDB-lite"/>
    </source>
</evidence>
<accession>A0A507QM94</accession>
<dbReference type="Pfam" id="PF00172">
    <property type="entry name" value="Zn_clus"/>
    <property type="match status" value="1"/>
</dbReference>
<organism evidence="9 10">
    <name type="scientific">Monascus purpureus</name>
    <name type="common">Red mold</name>
    <name type="synonym">Monascus anka</name>
    <dbReference type="NCBI Taxonomy" id="5098"/>
    <lineage>
        <taxon>Eukaryota</taxon>
        <taxon>Fungi</taxon>
        <taxon>Dikarya</taxon>
        <taxon>Ascomycota</taxon>
        <taxon>Pezizomycotina</taxon>
        <taxon>Eurotiomycetes</taxon>
        <taxon>Eurotiomycetidae</taxon>
        <taxon>Eurotiales</taxon>
        <taxon>Aspergillaceae</taxon>
        <taxon>Monascus</taxon>
    </lineage>
</organism>
<proteinExistence type="predicted"/>